<feature type="domain" description="HTH marR-type" evidence="1">
    <location>
        <begin position="13"/>
        <end position="145"/>
    </location>
</feature>
<dbReference type="InterPro" id="IPR036388">
    <property type="entry name" value="WH-like_DNA-bd_sf"/>
</dbReference>
<comment type="caution">
    <text evidence="2">The sequence shown here is derived from an EMBL/GenBank/DDBJ whole genome shotgun (WGS) entry which is preliminary data.</text>
</comment>
<dbReference type="RefSeq" id="WP_345042618.1">
    <property type="nucleotide sequence ID" value="NZ_BAABBA010000015.1"/>
</dbReference>
<reference evidence="3" key="1">
    <citation type="journal article" date="2019" name="Int. J. Syst. Evol. Microbiol.">
        <title>The Global Catalogue of Microorganisms (GCM) 10K type strain sequencing project: providing services to taxonomists for standard genome sequencing and annotation.</title>
        <authorList>
            <consortium name="The Broad Institute Genomics Platform"/>
            <consortium name="The Broad Institute Genome Sequencing Center for Infectious Disease"/>
            <person name="Wu L."/>
            <person name="Ma J."/>
        </authorList>
    </citation>
    <scope>NUCLEOTIDE SEQUENCE [LARGE SCALE GENOMIC DNA]</scope>
    <source>
        <strain evidence="3">JCM 17459</strain>
    </source>
</reference>
<accession>A0ABP8EX88</accession>
<dbReference type="InterPro" id="IPR000835">
    <property type="entry name" value="HTH_MarR-typ"/>
</dbReference>
<keyword evidence="3" id="KW-1185">Reference proteome</keyword>
<gene>
    <name evidence="2" type="ORF">GCM10022262_29100</name>
</gene>
<proteinExistence type="predicted"/>
<dbReference type="Gene3D" id="1.10.10.10">
    <property type="entry name" value="Winged helix-like DNA-binding domain superfamily/Winged helix DNA-binding domain"/>
    <property type="match status" value="1"/>
</dbReference>
<protein>
    <submittedName>
        <fullName evidence="2">MarR family transcriptional regulator</fullName>
    </submittedName>
</protein>
<organism evidence="2 3">
    <name type="scientific">Georgenia daeguensis</name>
    <dbReference type="NCBI Taxonomy" id="908355"/>
    <lineage>
        <taxon>Bacteria</taxon>
        <taxon>Bacillati</taxon>
        <taxon>Actinomycetota</taxon>
        <taxon>Actinomycetes</taxon>
        <taxon>Micrococcales</taxon>
        <taxon>Bogoriellaceae</taxon>
        <taxon>Georgenia</taxon>
    </lineage>
</organism>
<evidence type="ECO:0000259" key="1">
    <source>
        <dbReference type="PROSITE" id="PS50995"/>
    </source>
</evidence>
<dbReference type="Proteomes" id="UP001499841">
    <property type="component" value="Unassembled WGS sequence"/>
</dbReference>
<dbReference type="PANTHER" id="PTHR33164:SF43">
    <property type="entry name" value="HTH-TYPE TRANSCRIPTIONAL REPRESSOR YETL"/>
    <property type="match status" value="1"/>
</dbReference>
<dbReference type="InterPro" id="IPR036390">
    <property type="entry name" value="WH_DNA-bd_sf"/>
</dbReference>
<dbReference type="InterPro" id="IPR039422">
    <property type="entry name" value="MarR/SlyA-like"/>
</dbReference>
<sequence length="155" mass="16919">MSENQGPVGEQPRDNIGLLLSLASARGVLAANAGLRPMDLNHRTYSVLDVLELRGGISQRELADELRLDPSQIVALVDSLEGRGLVERRPNPQDRRQRTVVLTTAGRTLYRRARQQVDGSLDEVLGGLHAAERDTLRELLQRIVRPTAGATTPAG</sequence>
<evidence type="ECO:0000313" key="2">
    <source>
        <dbReference type="EMBL" id="GAA4288550.1"/>
    </source>
</evidence>
<dbReference type="EMBL" id="BAABBA010000015">
    <property type="protein sequence ID" value="GAA4288550.1"/>
    <property type="molecule type" value="Genomic_DNA"/>
</dbReference>
<evidence type="ECO:0000313" key="3">
    <source>
        <dbReference type="Proteomes" id="UP001499841"/>
    </source>
</evidence>
<dbReference type="SUPFAM" id="SSF46785">
    <property type="entry name" value="Winged helix' DNA-binding domain"/>
    <property type="match status" value="1"/>
</dbReference>
<dbReference type="PRINTS" id="PR00598">
    <property type="entry name" value="HTHMARR"/>
</dbReference>
<dbReference type="PANTHER" id="PTHR33164">
    <property type="entry name" value="TRANSCRIPTIONAL REGULATOR, MARR FAMILY"/>
    <property type="match status" value="1"/>
</dbReference>
<dbReference type="PROSITE" id="PS50995">
    <property type="entry name" value="HTH_MARR_2"/>
    <property type="match status" value="1"/>
</dbReference>
<dbReference type="SMART" id="SM00347">
    <property type="entry name" value="HTH_MARR"/>
    <property type="match status" value="1"/>
</dbReference>
<name>A0ABP8EX88_9MICO</name>
<dbReference type="Pfam" id="PF12802">
    <property type="entry name" value="MarR_2"/>
    <property type="match status" value="1"/>
</dbReference>